<evidence type="ECO:0000256" key="4">
    <source>
        <dbReference type="ARBA" id="ARBA00022617"/>
    </source>
</evidence>
<protein>
    <recommendedName>
        <fullName evidence="2">peroxidase</fullName>
        <ecNumber evidence="2">1.11.1.7</ecNumber>
    </recommendedName>
</protein>
<dbReference type="InterPro" id="IPR010255">
    <property type="entry name" value="Haem_peroxidase_sf"/>
</dbReference>
<dbReference type="SUPFAM" id="SSF48113">
    <property type="entry name" value="Heme-dependent peroxidases"/>
    <property type="match status" value="1"/>
</dbReference>
<dbReference type="OrthoDB" id="2113341at2759"/>
<reference evidence="13" key="2">
    <citation type="submission" date="2019-10" db="EMBL/GenBank/DDBJ databases">
        <title>A de novo genome assembly of a pear dwarfing rootstock.</title>
        <authorList>
            <person name="Wang F."/>
            <person name="Wang J."/>
            <person name="Li S."/>
            <person name="Zhang Y."/>
            <person name="Fang M."/>
            <person name="Ma L."/>
            <person name="Zhao Y."/>
            <person name="Jiang S."/>
        </authorList>
    </citation>
    <scope>NUCLEOTIDE SEQUENCE [LARGE SCALE GENOMIC DNA]</scope>
</reference>
<dbReference type="PRINTS" id="PR00461">
    <property type="entry name" value="PLPEROXIDASE"/>
</dbReference>
<evidence type="ECO:0000256" key="3">
    <source>
        <dbReference type="ARBA" id="ARBA00022559"/>
    </source>
</evidence>
<keyword evidence="6" id="KW-0560">Oxidoreductase</keyword>
<keyword evidence="4" id="KW-0349">Heme</keyword>
<dbReference type="GO" id="GO:0140825">
    <property type="term" value="F:lactoperoxidase activity"/>
    <property type="evidence" value="ECO:0007669"/>
    <property type="project" value="UniProtKB-EC"/>
</dbReference>
<organism evidence="12 13">
    <name type="scientific">Pyrus ussuriensis x Pyrus communis</name>
    <dbReference type="NCBI Taxonomy" id="2448454"/>
    <lineage>
        <taxon>Eukaryota</taxon>
        <taxon>Viridiplantae</taxon>
        <taxon>Streptophyta</taxon>
        <taxon>Embryophyta</taxon>
        <taxon>Tracheophyta</taxon>
        <taxon>Spermatophyta</taxon>
        <taxon>Magnoliopsida</taxon>
        <taxon>eudicotyledons</taxon>
        <taxon>Gunneridae</taxon>
        <taxon>Pentapetalae</taxon>
        <taxon>rosids</taxon>
        <taxon>fabids</taxon>
        <taxon>Rosales</taxon>
        <taxon>Rosaceae</taxon>
        <taxon>Amygdaloideae</taxon>
        <taxon>Maleae</taxon>
        <taxon>Pyrus</taxon>
    </lineage>
</organism>
<reference evidence="12 13" key="3">
    <citation type="submission" date="2019-11" db="EMBL/GenBank/DDBJ databases">
        <title>A de novo genome assembly of a pear dwarfing rootstock.</title>
        <authorList>
            <person name="Wang F."/>
            <person name="Wang J."/>
            <person name="Li S."/>
            <person name="Zhang Y."/>
            <person name="Fang M."/>
            <person name="Ma L."/>
            <person name="Zhao Y."/>
            <person name="Jiang S."/>
        </authorList>
    </citation>
    <scope>NUCLEOTIDE SEQUENCE [LARGE SCALE GENOMIC DNA]</scope>
    <source>
        <strain evidence="12">S2</strain>
        <tissue evidence="12">Leaf</tissue>
    </source>
</reference>
<feature type="binding site" description="axial binding residue" evidence="8">
    <location>
        <position position="8"/>
    </location>
    <ligand>
        <name>heme b</name>
        <dbReference type="ChEBI" id="CHEBI:60344"/>
    </ligand>
    <ligandPart>
        <name>Fe</name>
        <dbReference type="ChEBI" id="CHEBI:18248"/>
    </ligandPart>
</feature>
<evidence type="ECO:0000256" key="9">
    <source>
        <dbReference type="RuleBase" id="RU004241"/>
    </source>
</evidence>
<reference evidence="12 13" key="1">
    <citation type="submission" date="2019-09" db="EMBL/GenBank/DDBJ databases">
        <authorList>
            <person name="Ou C."/>
        </authorList>
    </citation>
    <scope>NUCLEOTIDE SEQUENCE [LARGE SCALE GENOMIC DNA]</scope>
    <source>
        <strain evidence="12">S2</strain>
        <tissue evidence="12">Leaf</tissue>
    </source>
</reference>
<keyword evidence="5 8" id="KW-0479">Metal-binding</keyword>
<dbReference type="GO" id="GO:0020037">
    <property type="term" value="F:heme binding"/>
    <property type="evidence" value="ECO:0007669"/>
    <property type="project" value="InterPro"/>
</dbReference>
<comment type="catalytic activity">
    <reaction evidence="1">
        <text>2 a phenolic donor + H2O2 = 2 a phenolic radical donor + 2 H2O</text>
        <dbReference type="Rhea" id="RHEA:56136"/>
        <dbReference type="ChEBI" id="CHEBI:15377"/>
        <dbReference type="ChEBI" id="CHEBI:16240"/>
        <dbReference type="ChEBI" id="CHEBI:139520"/>
        <dbReference type="ChEBI" id="CHEBI:139521"/>
        <dbReference type="EC" id="1.11.1.7"/>
    </reaction>
</comment>
<evidence type="ECO:0000256" key="8">
    <source>
        <dbReference type="PIRSR" id="PIRSR600823-3"/>
    </source>
</evidence>
<comment type="similarity">
    <text evidence="9">Belongs to the peroxidase family.</text>
</comment>
<evidence type="ECO:0000313" key="12">
    <source>
        <dbReference type="EMBL" id="KAB2611747.1"/>
    </source>
</evidence>
<dbReference type="InterPro" id="IPR002016">
    <property type="entry name" value="Haem_peroxidase"/>
</dbReference>
<evidence type="ECO:0000259" key="11">
    <source>
        <dbReference type="PROSITE" id="PS50873"/>
    </source>
</evidence>
<feature type="binding site" evidence="8">
    <location>
        <position position="54"/>
    </location>
    <ligand>
        <name>Ca(2+)</name>
        <dbReference type="ChEBI" id="CHEBI:29108"/>
        <label>2</label>
    </ligand>
</feature>
<sequence length="95" mass="10495">MTVLSGGHTLGRSQCSHSEPAYTTKPTSTPALPLLVRILVPLQVAIQILLLSIDIAPNRFDNEYYKALVARRGLLHSDQELFNGECQDALVRTYS</sequence>
<comment type="cofactor">
    <cofactor evidence="8">
        <name>Ca(2+)</name>
        <dbReference type="ChEBI" id="CHEBI:29108"/>
    </cofactor>
    <text evidence="8">Binds 2 calcium ions per subunit.</text>
</comment>
<evidence type="ECO:0000256" key="10">
    <source>
        <dbReference type="SAM" id="MobiDB-lite"/>
    </source>
</evidence>
<feature type="region of interest" description="Disordered" evidence="10">
    <location>
        <begin position="1"/>
        <end position="26"/>
    </location>
</feature>
<proteinExistence type="inferred from homology"/>
<feature type="binding site" evidence="8">
    <location>
        <position position="9"/>
    </location>
    <ligand>
        <name>Ca(2+)</name>
        <dbReference type="ChEBI" id="CHEBI:29108"/>
        <label>2</label>
    </ligand>
</feature>
<evidence type="ECO:0000256" key="1">
    <source>
        <dbReference type="ARBA" id="ARBA00000189"/>
    </source>
</evidence>
<name>A0A5N5G989_9ROSA</name>
<dbReference type="EC" id="1.11.1.7" evidence="2"/>
<feature type="binding site" evidence="8">
    <location>
        <position position="61"/>
    </location>
    <ligand>
        <name>Ca(2+)</name>
        <dbReference type="ChEBI" id="CHEBI:29108"/>
        <label>2</label>
    </ligand>
</feature>
<keyword evidence="8" id="KW-0106">Calcium</keyword>
<evidence type="ECO:0000256" key="6">
    <source>
        <dbReference type="ARBA" id="ARBA00023002"/>
    </source>
</evidence>
<dbReference type="PANTHER" id="PTHR31388:SF5">
    <property type="entry name" value="PEROXIDASE"/>
    <property type="match status" value="1"/>
</dbReference>
<keyword evidence="13" id="KW-1185">Reference proteome</keyword>
<comment type="caution">
    <text evidence="12">The sequence shown here is derived from an EMBL/GenBank/DDBJ whole genome shotgun (WGS) entry which is preliminary data.</text>
</comment>
<dbReference type="Gene3D" id="1.10.420.10">
    <property type="entry name" value="Peroxidase, domain 2"/>
    <property type="match status" value="1"/>
</dbReference>
<feature type="domain" description="Plant heme peroxidase family profile" evidence="11">
    <location>
        <begin position="1"/>
        <end position="95"/>
    </location>
</feature>
<dbReference type="Proteomes" id="UP000327157">
    <property type="component" value="Chromosome 17"/>
</dbReference>
<dbReference type="EMBL" id="SMOL01000487">
    <property type="protein sequence ID" value="KAB2611747.1"/>
    <property type="molecule type" value="Genomic_DNA"/>
</dbReference>
<dbReference type="GO" id="GO:0046872">
    <property type="term" value="F:metal ion binding"/>
    <property type="evidence" value="ECO:0007669"/>
    <property type="project" value="UniProtKB-KW"/>
</dbReference>
<evidence type="ECO:0000256" key="7">
    <source>
        <dbReference type="ARBA" id="ARBA00023004"/>
    </source>
</evidence>
<keyword evidence="3 12" id="KW-0575">Peroxidase</keyword>
<dbReference type="GO" id="GO:0006979">
    <property type="term" value="P:response to oxidative stress"/>
    <property type="evidence" value="ECO:0007669"/>
    <property type="project" value="InterPro"/>
</dbReference>
<gene>
    <name evidence="12" type="ORF">D8674_019779</name>
</gene>
<dbReference type="InterPro" id="IPR000823">
    <property type="entry name" value="Peroxidase_pln"/>
</dbReference>
<keyword evidence="7 8" id="KW-0408">Iron</keyword>
<evidence type="ECO:0000256" key="2">
    <source>
        <dbReference type="ARBA" id="ARBA00012313"/>
    </source>
</evidence>
<dbReference type="AlphaFoldDB" id="A0A5N5G989"/>
<evidence type="ECO:0000313" key="13">
    <source>
        <dbReference type="Proteomes" id="UP000327157"/>
    </source>
</evidence>
<dbReference type="Pfam" id="PF00141">
    <property type="entry name" value="peroxidase"/>
    <property type="match status" value="1"/>
</dbReference>
<dbReference type="PANTHER" id="PTHR31388">
    <property type="entry name" value="PEROXIDASE 72-RELATED"/>
    <property type="match status" value="1"/>
</dbReference>
<evidence type="ECO:0000256" key="5">
    <source>
        <dbReference type="ARBA" id="ARBA00022723"/>
    </source>
</evidence>
<accession>A0A5N5G989</accession>
<comment type="cofactor">
    <cofactor evidence="8">
        <name>heme b</name>
        <dbReference type="ChEBI" id="CHEBI:60344"/>
    </cofactor>
    <text evidence="8">Binds 1 heme b (iron(II)-protoporphyrin IX) group per subunit.</text>
</comment>
<dbReference type="PROSITE" id="PS50873">
    <property type="entry name" value="PEROXIDASE_4"/>
    <property type="match status" value="1"/>
</dbReference>